<keyword evidence="3" id="KW-1185">Reference proteome</keyword>
<accession>A0A1R2BBE9</accession>
<sequence>MEDIEILNESCSISKTEHKLLDLASINSLKSSLTSFFGSSFPKQKSCKNNSITITKNSNDPFTIDDDHNKSNLGCSEEYSTELNEEEMDEYCERKSVANFQKNYLEMGQWPEVPAHKFQAFKAKYRNMKQKLQICKIEKEKAETVVKKYEAGDIYCKNCDDLKEKNSKTKAALEQAVQLSNMLLKELRRIDVDDDSLLVDSNEKL</sequence>
<evidence type="ECO:0000256" key="1">
    <source>
        <dbReference type="SAM" id="Coils"/>
    </source>
</evidence>
<organism evidence="2 3">
    <name type="scientific">Stentor coeruleus</name>
    <dbReference type="NCBI Taxonomy" id="5963"/>
    <lineage>
        <taxon>Eukaryota</taxon>
        <taxon>Sar</taxon>
        <taxon>Alveolata</taxon>
        <taxon>Ciliophora</taxon>
        <taxon>Postciliodesmatophora</taxon>
        <taxon>Heterotrichea</taxon>
        <taxon>Heterotrichida</taxon>
        <taxon>Stentoridae</taxon>
        <taxon>Stentor</taxon>
    </lineage>
</organism>
<proteinExistence type="predicted"/>
<evidence type="ECO:0000313" key="3">
    <source>
        <dbReference type="Proteomes" id="UP000187209"/>
    </source>
</evidence>
<keyword evidence="1" id="KW-0175">Coiled coil</keyword>
<gene>
    <name evidence="2" type="ORF">SteCoe_27096</name>
</gene>
<dbReference type="OrthoDB" id="322679at2759"/>
<dbReference type="Proteomes" id="UP000187209">
    <property type="component" value="Unassembled WGS sequence"/>
</dbReference>
<evidence type="ECO:0000313" key="2">
    <source>
        <dbReference type="EMBL" id="OMJ74076.1"/>
    </source>
</evidence>
<reference evidence="2 3" key="1">
    <citation type="submission" date="2016-11" db="EMBL/GenBank/DDBJ databases">
        <title>The macronuclear genome of Stentor coeruleus: a giant cell with tiny introns.</title>
        <authorList>
            <person name="Slabodnick M."/>
            <person name="Ruby J.G."/>
            <person name="Reiff S.B."/>
            <person name="Swart E.C."/>
            <person name="Gosai S."/>
            <person name="Prabakaran S."/>
            <person name="Witkowska E."/>
            <person name="Larue G.E."/>
            <person name="Fisher S."/>
            <person name="Freeman R.M."/>
            <person name="Gunawardena J."/>
            <person name="Chu W."/>
            <person name="Stover N.A."/>
            <person name="Gregory B.D."/>
            <person name="Nowacki M."/>
            <person name="Derisi J."/>
            <person name="Roy S.W."/>
            <person name="Marshall W.F."/>
            <person name="Sood P."/>
        </authorList>
    </citation>
    <scope>NUCLEOTIDE SEQUENCE [LARGE SCALE GENOMIC DNA]</scope>
    <source>
        <strain evidence="2">WM001</strain>
    </source>
</reference>
<name>A0A1R2BBE9_9CILI</name>
<protein>
    <submittedName>
        <fullName evidence="2">Uncharacterized protein</fullName>
    </submittedName>
</protein>
<comment type="caution">
    <text evidence="2">The sequence shown here is derived from an EMBL/GenBank/DDBJ whole genome shotgun (WGS) entry which is preliminary data.</text>
</comment>
<dbReference type="AlphaFoldDB" id="A0A1R2BBE9"/>
<feature type="coiled-coil region" evidence="1">
    <location>
        <begin position="125"/>
        <end position="179"/>
    </location>
</feature>
<dbReference type="EMBL" id="MPUH01000776">
    <property type="protein sequence ID" value="OMJ74076.1"/>
    <property type="molecule type" value="Genomic_DNA"/>
</dbReference>